<dbReference type="GO" id="GO:0007076">
    <property type="term" value="P:mitotic chromosome condensation"/>
    <property type="evidence" value="ECO:0007669"/>
    <property type="project" value="TreeGrafter"/>
</dbReference>
<feature type="region of interest" description="Disordered" evidence="3">
    <location>
        <begin position="1137"/>
        <end position="1165"/>
    </location>
</feature>
<evidence type="ECO:0000259" key="4">
    <source>
        <dbReference type="Pfam" id="PF15035"/>
    </source>
</evidence>
<evidence type="ECO:0000256" key="1">
    <source>
        <dbReference type="ARBA" id="ARBA00023054"/>
    </source>
</evidence>
<dbReference type="Pfam" id="PF24423">
    <property type="entry name" value="OVT1"/>
    <property type="match status" value="1"/>
</dbReference>
<dbReference type="GO" id="GO:0000796">
    <property type="term" value="C:condensin complex"/>
    <property type="evidence" value="ECO:0007669"/>
    <property type="project" value="TreeGrafter"/>
</dbReference>
<organism evidence="6 7">
    <name type="scientific">Globodera pallida</name>
    <name type="common">Potato cyst nematode worm</name>
    <name type="synonym">Heterodera pallida</name>
    <dbReference type="NCBI Taxonomy" id="36090"/>
    <lineage>
        <taxon>Eukaryota</taxon>
        <taxon>Metazoa</taxon>
        <taxon>Ecdysozoa</taxon>
        <taxon>Nematoda</taxon>
        <taxon>Chromadorea</taxon>
        <taxon>Rhabditida</taxon>
        <taxon>Tylenchina</taxon>
        <taxon>Tylenchomorpha</taxon>
        <taxon>Tylenchoidea</taxon>
        <taxon>Heteroderidae</taxon>
        <taxon>Heteroderinae</taxon>
        <taxon>Globodera</taxon>
    </lineage>
</organism>
<keyword evidence="6" id="KW-1185">Reference proteome</keyword>
<dbReference type="InterPro" id="IPR057531">
    <property type="entry name" value="PUMA/OVT1_CC"/>
</dbReference>
<accession>A0A183BLK1</accession>
<sequence length="2011" mass="234245">MDDILPSMMVDAIRGTCYRPATAMREKRGKSCAVGQPRTHPLEPGFWLSLGEGSLIKALNAEEVDRYLKGNSAERKQEEAEEVRKMAHKLSGMEEDHRRTPEEKPQEYFIDDEFSDYESSMAGRARLGRTQEDLNKYKQRIDSNAENQKEYSEIIAAMQNKLLEYRRHIADLQLGANVPDTSLFPLGDSGFLGDTTTDWGGRYARDANYNYDTILTRLDEERQRYEELRSQLDSERTHSDRLQGDLIHLQRQFEQEVQEKEHHDEQKKVLDLWTELQRVRKQFSDLKEQTERELLEQRQEFNKIVRSLRSLVDGSEGTGGTAVNTDNMLIEIIRQIKDRGSGDAGSKLVPDLDLLNKLRGSGGEATFGPELYNELVKKYEEAIERNIALEAGGDENARRVSELEADLRKTREKLAECQKAIRKMHELSSRGHGDETRSRSLSPGNAPLVSPPEAVRGVRNALRNRDNEIQQLEHRLRGNGRQIEELGTKLSQNEEARRRLEKELNGAKRENSEMELEKVISEGKRKAREEADDYAASMELDYKNRIDEMNRRIATLQDEKQRLKNELTPLRAAVKDLENEIKALKRQLEEKVLQHQSNDEQKKRLTYEVGNFRERLEALNAELEKSRNVNDQMTKTMNALEQSVHDMKHQRDEQSKQREEVQNKLNGAIDGLRAEQADKESLRKNGDALSTETERLKGELNELERQLIIARKHADELDAQLKINQARQATLENELSASRKETESINELNQQLQRERQDAQNANQELENQLAQLQEQMRKNEQKLETVRNEISDLKASEAKAGDEANKQQNRADHLDNMLKEAETRIKQMEEKMELLENEYKDKLKKTMWKGGKSTATTSTDGGGGTTTITSDGEEGRGAGAPEQEMYDSELVERKIREINGKWKLEVEKLENEKEALERNIRELEEKLAQMDRGDQRTKDELEDTKRRLQGEIDRLKGEVSNLHDKHQTVLEEERNEHKKNLTAFNREKEELEDKQRQAERRLADALNAQSEFERNERELRERLDALSVQNQKLKDEMEDTKMESEKEIQKWKTDAYSMRSELKALETTITNLKNQLNSANDRNDVLNKTINDHVSKIRELTANTRKLEEDLSEARANNSIKEVEVENLQNRLRQLEDQNQQMTTENGHLKNELERKLAESESVSTARKDLAENVEKLKKRLEEYEESFKEQRRAVAFLKSDNIRLQSALKDTNKQADEWEKMANQFEDKLEKLRTELQTTIDKLIAAESDRANLRTKISSLQKELDFGREQMLRRNEEYDAAIESMSNAHRAAEDGRLASLQELESKKYEVANLESRLENVEQRMQQLQQDYIRVDNQRELLSDILKRFQTAIGRAMADRDRFSAEWNGKDSSQLESLLKDLTNRIEILQRERNQFHEELNRLRQNSSDTKNTFTKRETHLKSIEETLESAEDEKRSLEARLATAKQLLRSQEETLKQREEERRQLKAGLMTTELETRGKEAQLRHLNEQLKNLRSDLETAREELRATRDRTELQEGDRYQLEGRMRDQDQELQKIRMQFVNSQTDNQNLNEKVHEMKGQLKLSDEKSSDLRDDVIRLKRDLKKAEDVESELRRSLDTQIKENTELQTLKDQVLRMQSDLQDSQARKNVLEIEISNARVELREFKQRAQSLNSRVLELQRQVQDTTDAKNRNEDRLHDLEKQMSGNRITENEQKQQLEVLKTEKKQLKNELAEVREKLQQMKTERETVGRAEEQCKRDRAALLRKIEMYETEKRKTEAAIRETALQREAIEKSLNAMERENRELYKNCAQLQQQVAQLEVENGHRLVEITNRQREEQEKHIQRIRAEKAQIEKMMENREKLCKQKIRQLEQQVQLLREQLEAERRRSREFRDRQVASDAGRAFGMSRMMGTSPSGVGYSSLENYWPIRNDNIDSVGFRPFRSTYASNPLTPPRDASTPLATTGTAQRQETEKAMAQSEVPLSTLLLSRAHGFDQGSSSAYPPFPGREPPTADEERENAEMARLKYSPSGL</sequence>
<dbReference type="Pfam" id="PF24627">
    <property type="entry name" value="PUMA_CC"/>
    <property type="match status" value="1"/>
</dbReference>
<feature type="compositionally biased region" description="Polar residues" evidence="3">
    <location>
        <begin position="1137"/>
        <end position="1147"/>
    </location>
</feature>
<feature type="region of interest" description="Disordered" evidence="3">
    <location>
        <begin position="1965"/>
        <end position="2011"/>
    </location>
</feature>
<feature type="region of interest" description="Disordered" evidence="3">
    <location>
        <begin position="1924"/>
        <end position="1949"/>
    </location>
</feature>
<feature type="coiled-coil region" evidence="2">
    <location>
        <begin position="1373"/>
        <end position="1516"/>
    </location>
</feature>
<feature type="region of interest" description="Disordered" evidence="3">
    <location>
        <begin position="850"/>
        <end position="885"/>
    </location>
</feature>
<dbReference type="WBParaSite" id="GPLIN_000148600">
    <property type="protein sequence ID" value="GPLIN_000148600"/>
    <property type="gene ID" value="GPLIN_000148600"/>
</dbReference>
<feature type="region of interest" description="Disordered" evidence="3">
    <location>
        <begin position="423"/>
        <end position="452"/>
    </location>
</feature>
<dbReference type="PANTHER" id="PTHR43941">
    <property type="entry name" value="STRUCTURAL MAINTENANCE OF CHROMOSOMES PROTEIN 2"/>
    <property type="match status" value="1"/>
</dbReference>
<evidence type="ECO:0000256" key="3">
    <source>
        <dbReference type="SAM" id="MobiDB-lite"/>
    </source>
</evidence>
<dbReference type="GO" id="GO:0000785">
    <property type="term" value="C:chromatin"/>
    <property type="evidence" value="ECO:0007669"/>
    <property type="project" value="TreeGrafter"/>
</dbReference>
<dbReference type="GO" id="GO:0003682">
    <property type="term" value="F:chromatin binding"/>
    <property type="evidence" value="ECO:0007669"/>
    <property type="project" value="TreeGrafter"/>
</dbReference>
<evidence type="ECO:0000256" key="2">
    <source>
        <dbReference type="SAM" id="Coils"/>
    </source>
</evidence>
<feature type="domain" description="Rootletin-like coiled-coil" evidence="4">
    <location>
        <begin position="138"/>
        <end position="303"/>
    </location>
</feature>
<keyword evidence="1 2" id="KW-0175">Coiled coil</keyword>
<protein>
    <submittedName>
        <fullName evidence="7">Myosin_tail_1 domain-containing protein</fullName>
    </submittedName>
</protein>
<name>A0A183BLK1_GLOPA</name>
<feature type="coiled-coil region" evidence="2">
    <location>
        <begin position="211"/>
        <end position="238"/>
    </location>
</feature>
<evidence type="ECO:0000259" key="5">
    <source>
        <dbReference type="Pfam" id="PF24627"/>
    </source>
</evidence>
<dbReference type="Gene3D" id="1.10.287.1490">
    <property type="match status" value="3"/>
</dbReference>
<feature type="compositionally biased region" description="Basic and acidic residues" evidence="3">
    <location>
        <begin position="672"/>
        <end position="690"/>
    </location>
</feature>
<feature type="region of interest" description="Disordered" evidence="3">
    <location>
        <begin position="734"/>
        <end position="763"/>
    </location>
</feature>
<feature type="compositionally biased region" description="Polar residues" evidence="3">
    <location>
        <begin position="1939"/>
        <end position="1948"/>
    </location>
</feature>
<reference evidence="7" key="2">
    <citation type="submission" date="2016-06" db="UniProtKB">
        <authorList>
            <consortium name="WormBaseParasite"/>
        </authorList>
    </citation>
    <scope>IDENTIFICATION</scope>
</reference>
<feature type="domain" description="PUMA/OVT1 coiled-coil region" evidence="5">
    <location>
        <begin position="467"/>
        <end position="515"/>
    </location>
</feature>
<dbReference type="Proteomes" id="UP000050741">
    <property type="component" value="Unassembled WGS sequence"/>
</dbReference>
<feature type="compositionally biased region" description="Basic and acidic residues" evidence="3">
    <location>
        <begin position="1148"/>
        <end position="1160"/>
    </location>
</feature>
<evidence type="ECO:0000313" key="7">
    <source>
        <dbReference type="WBParaSite" id="GPLIN_000148600"/>
    </source>
</evidence>
<reference evidence="6" key="1">
    <citation type="submission" date="2014-05" db="EMBL/GenBank/DDBJ databases">
        <title>The genome and life-stage specific transcriptomes of Globodera pallida elucidate key aspects of plant parasitism by a cyst nematode.</title>
        <authorList>
            <person name="Cotton J.A."/>
            <person name="Lilley C.J."/>
            <person name="Jones L.M."/>
            <person name="Kikuchi T."/>
            <person name="Reid A.J."/>
            <person name="Thorpe P."/>
            <person name="Tsai I.J."/>
            <person name="Beasley H."/>
            <person name="Blok V."/>
            <person name="Cock P.J.A."/>
            <person name="Van den Akker S.E."/>
            <person name="Holroyd N."/>
            <person name="Hunt M."/>
            <person name="Mantelin S."/>
            <person name="Naghra H."/>
            <person name="Pain A."/>
            <person name="Palomares-Rius J.E."/>
            <person name="Zarowiecki M."/>
            <person name="Berriman M."/>
            <person name="Jones J.T."/>
            <person name="Urwin P.E."/>
        </authorList>
    </citation>
    <scope>NUCLEOTIDE SEQUENCE [LARGE SCALE GENOMIC DNA]</scope>
    <source>
        <strain evidence="6">Lindley</strain>
    </source>
</reference>
<feature type="coiled-coil region" evidence="2">
    <location>
        <begin position="1548"/>
        <end position="1874"/>
    </location>
</feature>
<evidence type="ECO:0000313" key="6">
    <source>
        <dbReference type="Proteomes" id="UP000050741"/>
    </source>
</evidence>
<dbReference type="GO" id="GO:0000793">
    <property type="term" value="C:condensed chromosome"/>
    <property type="evidence" value="ECO:0007669"/>
    <property type="project" value="TreeGrafter"/>
</dbReference>
<dbReference type="PANTHER" id="PTHR43941:SF1">
    <property type="entry name" value="STRUCTURAL MAINTENANCE OF CHROMOSOMES PROTEIN 2"/>
    <property type="match status" value="1"/>
</dbReference>
<feature type="region of interest" description="Disordered" evidence="3">
    <location>
        <begin position="671"/>
        <end position="690"/>
    </location>
</feature>
<feature type="compositionally biased region" description="Basic and acidic residues" evidence="3">
    <location>
        <begin position="423"/>
        <end position="438"/>
    </location>
</feature>
<dbReference type="SUPFAM" id="SSF57997">
    <property type="entry name" value="Tropomyosin"/>
    <property type="match status" value="1"/>
</dbReference>
<proteinExistence type="predicted"/>
<dbReference type="InterPro" id="IPR055167">
    <property type="entry name" value="Rootletin-like_CC"/>
</dbReference>
<feature type="compositionally biased region" description="Low complexity" evidence="3">
    <location>
        <begin position="850"/>
        <end position="860"/>
    </location>
</feature>
<dbReference type="Pfam" id="PF15035">
    <property type="entry name" value="Rootletin"/>
    <property type="match status" value="1"/>
</dbReference>